<dbReference type="RefSeq" id="XP_058976797.1">
    <property type="nucleotide sequence ID" value="XM_059120814.1"/>
</dbReference>
<sequence length="1440" mass="161925">MCDINCIWLFNLLVAFVLIIQQQQHHAVAMGLKQEQQHPEQEQSPYADITSYASALATKYLHQHSWPKANVVKREIKNDKNTDFITYLSDDFNMQDETTIPEDIFDQRHLQEIEEKEQLGSIGNSSDGGAKGGESVDIIDVNLPYDDSDADAEAEADIILESQRSSERNFNSSDDTNNNGDEASSPGIVYMTQVRPGHVDGVTKVDSLRKTFNKKDIFKEKVKAKYKPGGGGEKKTQQEVKYESTSPRYTYDFPETDLSSFAAVDNYEDAIDDDEEDDDDGSAEYERFKYMHEKKLREQKEREEQKKQQQLQQKLHQQIADVDNRKEVGGDGGLMPLIKKLNERKFNKPSKNENEKFSAKDENDHHRADDQRSHDDNDGMDASDNDEDNAYNDSKADKNVDVDTDDSGANIDYDRHPIWEEQQQQEPNQKSLQQQSQDAIGDIAAEENDNENQSPWQVSKMEAKDFPNVFIPRKMKRHNGAARLDDATNRYTRIKQEQPVQHLRQHANTPPHNSAASDGGDNSKDDATAIDSQEEYMSHYRPAKETNFQKSHYGRTNGNVSEASSGSDATQRQQPQQQQQSLMSLQRDAEQGYSFTTTKGNSNNNVVSGEKRKDQENGFSRNRDEMETLEMAPKATATSATTTYDDDDEQNKRQSLFEREKSLRRNSKHYGHKIHKKKYKDYQHYYSVMMMRQHPTTTAAVAVATHSPTAVMTTSTPPMPERTTKKPPMVTKLIKMDNTNRNDGGDNLRYRKKLKMERMKAMPPSPIFVLKSSRGGGHEIPTTMSSLTASNKPFYEGQINYYLETEDGDDEARASEARFITKGDRMDTNDWYRKLSPVLRNGVKTSGHQEDRTMGSGMGRPAGGGGGVGGGYTPYHHLRNHHSKHHHHHQHNPHNHHHHSRNHAYQRKMLPKKPMVTTTPLPPLSRKHAASSSSSSSSDESTIHELAHQITDLKEFERYYAKWPHLARVQSQLHDEQLREQLELQNLQKQQLGNYQDYEYDEEYFEALQGIRTPMADNVEENLPPYIRKYNRRNKQLLDLLEGTLPPPTRPPHQLRWAGSKLQPGPREASSVGSMSVRIDDDYLKEKRKRYHQRQKQIHDLFEEQRATSTTTSATTIAAAAAAPTTMPASLAYSYGSGRKEQHMNDNNDNSEPELENHLPDEDVSVSMETAEEHQDTNWQKEIASKSTSSSSTSTAFSAATSSNSGNSPIPWQMEKLITPSTKNTGGNGALATASAVTPKPAIFKLPSYPSIAGSYIQRPRSRSAQFAPSSGSEFRRVTPSLYGGAGAASNNNNNFINAGGFVAYNGHNLGPKSMAARFNGQNKTSSTTTVLTPSSLLSNTSKSNNNNHVAGISTSSLTSSSSSTRTSSRSSSPSSAASVSNSFVYHRVVDASPRLVGAGLTGRKQRLPFVAITDRRLETSKKSLMDHQKDFEQNHYPLP</sequence>
<keyword evidence="3" id="KW-1185">Reference proteome</keyword>
<evidence type="ECO:0000313" key="4">
    <source>
        <dbReference type="RefSeq" id="XP_058976797.1"/>
    </source>
</evidence>
<feature type="signal peptide" evidence="2">
    <location>
        <begin position="1"/>
        <end position="27"/>
    </location>
</feature>
<evidence type="ECO:0000313" key="3">
    <source>
        <dbReference type="Proteomes" id="UP001652621"/>
    </source>
</evidence>
<feature type="compositionally biased region" description="Basic and acidic residues" evidence="1">
    <location>
        <begin position="284"/>
        <end position="307"/>
    </location>
</feature>
<feature type="region of interest" description="Disordered" evidence="1">
    <location>
        <begin position="161"/>
        <end position="186"/>
    </location>
</feature>
<feature type="region of interest" description="Disordered" evidence="1">
    <location>
        <begin position="842"/>
        <end position="943"/>
    </location>
</feature>
<feature type="region of interest" description="Disordered" evidence="1">
    <location>
        <begin position="1045"/>
        <end position="1076"/>
    </location>
</feature>
<feature type="compositionally biased region" description="Polar residues" evidence="1">
    <location>
        <begin position="168"/>
        <end position="182"/>
    </location>
</feature>
<feature type="compositionally biased region" description="Polar residues" evidence="1">
    <location>
        <begin position="506"/>
        <end position="516"/>
    </location>
</feature>
<dbReference type="GeneID" id="101893712"/>
<organism evidence="3 4">
    <name type="scientific">Musca domestica</name>
    <name type="common">House fly</name>
    <dbReference type="NCBI Taxonomy" id="7370"/>
    <lineage>
        <taxon>Eukaryota</taxon>
        <taxon>Metazoa</taxon>
        <taxon>Ecdysozoa</taxon>
        <taxon>Arthropoda</taxon>
        <taxon>Hexapoda</taxon>
        <taxon>Insecta</taxon>
        <taxon>Pterygota</taxon>
        <taxon>Neoptera</taxon>
        <taxon>Endopterygota</taxon>
        <taxon>Diptera</taxon>
        <taxon>Brachycera</taxon>
        <taxon>Muscomorpha</taxon>
        <taxon>Muscoidea</taxon>
        <taxon>Muscidae</taxon>
        <taxon>Musca</taxon>
    </lineage>
</organism>
<reference evidence="4" key="1">
    <citation type="submission" date="2025-08" db="UniProtKB">
        <authorList>
            <consortium name="RefSeq"/>
        </authorList>
    </citation>
    <scope>IDENTIFICATION</scope>
    <source>
        <strain evidence="4">Aabys</strain>
        <tissue evidence="4">Whole body</tissue>
    </source>
</reference>
<feature type="compositionally biased region" description="Basic and acidic residues" evidence="1">
    <location>
        <begin position="232"/>
        <end position="242"/>
    </location>
</feature>
<evidence type="ECO:0000256" key="1">
    <source>
        <dbReference type="SAM" id="MobiDB-lite"/>
    </source>
</evidence>
<keyword evidence="2" id="KW-0732">Signal</keyword>
<feature type="compositionally biased region" description="Low complexity" evidence="1">
    <location>
        <begin position="1323"/>
        <end position="1378"/>
    </location>
</feature>
<proteinExistence type="predicted"/>
<feature type="compositionally biased region" description="Low complexity" evidence="1">
    <location>
        <begin position="1185"/>
        <end position="1205"/>
    </location>
</feature>
<feature type="chain" id="PRO_5045744367" evidence="2">
    <location>
        <begin position="28"/>
        <end position="1440"/>
    </location>
</feature>
<feature type="compositionally biased region" description="Basic and acidic residues" evidence="1">
    <location>
        <begin position="340"/>
        <end position="377"/>
    </location>
</feature>
<feature type="compositionally biased region" description="Low complexity" evidence="1">
    <location>
        <begin position="308"/>
        <end position="318"/>
    </location>
</feature>
<name>A0ABM3UTD7_MUSDO</name>
<feature type="compositionally biased region" description="Acidic residues" evidence="1">
    <location>
        <begin position="378"/>
        <end position="390"/>
    </location>
</feature>
<feature type="compositionally biased region" description="Polar residues" evidence="1">
    <location>
        <begin position="546"/>
        <end position="570"/>
    </location>
</feature>
<feature type="compositionally biased region" description="Basic and acidic residues" evidence="1">
    <location>
        <begin position="609"/>
        <end position="626"/>
    </location>
</feature>
<feature type="region of interest" description="Disordered" evidence="1">
    <location>
        <begin position="1138"/>
        <end position="1212"/>
    </location>
</feature>
<feature type="compositionally biased region" description="Acidic residues" evidence="1">
    <location>
        <begin position="266"/>
        <end position="283"/>
    </location>
</feature>
<feature type="region of interest" description="Disordered" evidence="1">
    <location>
        <begin position="225"/>
        <end position="665"/>
    </location>
</feature>
<feature type="region of interest" description="Disordered" evidence="1">
    <location>
        <begin position="116"/>
        <end position="135"/>
    </location>
</feature>
<feature type="compositionally biased region" description="Low complexity" evidence="1">
    <location>
        <begin position="571"/>
        <end position="586"/>
    </location>
</feature>
<feature type="compositionally biased region" description="Basic and acidic residues" evidence="1">
    <location>
        <begin position="650"/>
        <end position="663"/>
    </location>
</feature>
<gene>
    <name evidence="4" type="primary">LOC101893712</name>
</gene>
<feature type="region of interest" description="Disordered" evidence="1">
    <location>
        <begin position="1316"/>
        <end position="1378"/>
    </location>
</feature>
<dbReference type="Proteomes" id="UP001652621">
    <property type="component" value="Unplaced"/>
</dbReference>
<feature type="compositionally biased region" description="Gly residues" evidence="1">
    <location>
        <begin position="856"/>
        <end position="872"/>
    </location>
</feature>
<feature type="compositionally biased region" description="Polar residues" evidence="1">
    <location>
        <begin position="421"/>
        <end position="438"/>
    </location>
</feature>
<feature type="compositionally biased region" description="Basic residues" evidence="1">
    <location>
        <begin position="876"/>
        <end position="911"/>
    </location>
</feature>
<accession>A0ABM3UTD7</accession>
<protein>
    <submittedName>
        <fullName evidence="4">Uncharacterized protein LOC101893712</fullName>
    </submittedName>
</protein>
<feature type="compositionally biased region" description="Polar residues" evidence="1">
    <location>
        <begin position="593"/>
        <end position="607"/>
    </location>
</feature>
<evidence type="ECO:0000256" key="2">
    <source>
        <dbReference type="SAM" id="SignalP"/>
    </source>
</evidence>